<dbReference type="EMBL" id="JAOSHN010000006">
    <property type="protein sequence ID" value="MCU7379713.1"/>
    <property type="molecule type" value="Genomic_DNA"/>
</dbReference>
<sequence>MAKMTLEFEGFDELIQRLNSFGKDTHEIAEKSLTKGFEAVTPGIAAAIAPHRDTGQTEGALVRTPHIKWQGTMASVDVGFDIPHGGIASVFLMFGTPKMAPDRNLYNSVYGAKAKRLMRQSAEEVLYEAIRRAGL</sequence>
<organism evidence="1 2">
    <name type="scientific">Hominibacterium faecale</name>
    <dbReference type="NCBI Taxonomy" id="2839743"/>
    <lineage>
        <taxon>Bacteria</taxon>
        <taxon>Bacillati</taxon>
        <taxon>Bacillota</taxon>
        <taxon>Clostridia</taxon>
        <taxon>Peptostreptococcales</taxon>
        <taxon>Anaerovoracaceae</taxon>
        <taxon>Hominibacterium</taxon>
    </lineage>
</organism>
<evidence type="ECO:0000313" key="2">
    <source>
        <dbReference type="Proteomes" id="UP001065549"/>
    </source>
</evidence>
<dbReference type="RefSeq" id="WP_269478614.1">
    <property type="nucleotide sequence ID" value="NZ_JAOSHN010000006.1"/>
</dbReference>
<reference evidence="1" key="1">
    <citation type="submission" date="2022-09" db="EMBL/GenBank/DDBJ databases">
        <title>Culturomic study of gut microbiota in children with autism spectrum disorder.</title>
        <authorList>
            <person name="Efimov B.A."/>
            <person name="Chaplin A.V."/>
            <person name="Sokolova S.R."/>
            <person name="Pikina A.P."/>
            <person name="Korzhanova M."/>
            <person name="Belova V."/>
            <person name="Korostin D."/>
        </authorList>
    </citation>
    <scope>NUCLEOTIDE SEQUENCE</scope>
    <source>
        <strain evidence="1">ASD5510</strain>
    </source>
</reference>
<name>A0A9J6QR43_9FIRM</name>
<dbReference type="AlphaFoldDB" id="A0A9J6QR43"/>
<accession>A0A9J6QR43</accession>
<proteinExistence type="predicted"/>
<dbReference type="Proteomes" id="UP001065549">
    <property type="component" value="Unassembled WGS sequence"/>
</dbReference>
<evidence type="ECO:0000313" key="1">
    <source>
        <dbReference type="EMBL" id="MCU7379713.1"/>
    </source>
</evidence>
<protein>
    <submittedName>
        <fullName evidence="1">Uncharacterized protein</fullName>
    </submittedName>
</protein>
<gene>
    <name evidence="1" type="ORF">OBO34_15310</name>
</gene>
<keyword evidence="2" id="KW-1185">Reference proteome</keyword>
<comment type="caution">
    <text evidence="1">The sequence shown here is derived from an EMBL/GenBank/DDBJ whole genome shotgun (WGS) entry which is preliminary data.</text>
</comment>